<dbReference type="GO" id="GO:0003677">
    <property type="term" value="F:DNA binding"/>
    <property type="evidence" value="ECO:0007669"/>
    <property type="project" value="InterPro"/>
</dbReference>
<protein>
    <recommendedName>
        <fullName evidence="2">site-specific DNA-methyltransferase (adenine-specific)</fullName>
        <ecNumber evidence="2">2.1.1.72</ecNumber>
    </recommendedName>
</protein>
<dbReference type="GO" id="GO:0032259">
    <property type="term" value="P:methylation"/>
    <property type="evidence" value="ECO:0007669"/>
    <property type="project" value="UniProtKB-KW"/>
</dbReference>
<dbReference type="AlphaFoldDB" id="A0A1Y1SJ88"/>
<keyword evidence="3 8" id="KW-0489">Methyltransferase</keyword>
<evidence type="ECO:0000256" key="1">
    <source>
        <dbReference type="ARBA" id="ARBA00006594"/>
    </source>
</evidence>
<dbReference type="OrthoDB" id="9816043at2"/>
<proteinExistence type="inferred from homology"/>
<dbReference type="Gene3D" id="3.40.50.150">
    <property type="entry name" value="Vaccinia Virus protein VP39"/>
    <property type="match status" value="1"/>
</dbReference>
<feature type="domain" description="DNA methylase N-4/N-6" evidence="7">
    <location>
        <begin position="122"/>
        <end position="454"/>
    </location>
</feature>
<dbReference type="PIRSF" id="PIRSF015855">
    <property type="entry name" value="TypeIII_Mtase_mKpnI"/>
    <property type="match status" value="1"/>
</dbReference>
<dbReference type="STRING" id="1317117.ATO7_05250"/>
<dbReference type="EMBL" id="AQQV01000001">
    <property type="protein sequence ID" value="ORE89259.1"/>
    <property type="molecule type" value="Genomic_DNA"/>
</dbReference>
<evidence type="ECO:0000256" key="5">
    <source>
        <dbReference type="ARBA" id="ARBA00022691"/>
    </source>
</evidence>
<evidence type="ECO:0000256" key="3">
    <source>
        <dbReference type="ARBA" id="ARBA00022603"/>
    </source>
</evidence>
<dbReference type="PROSITE" id="PS00092">
    <property type="entry name" value="N6_MTASE"/>
    <property type="match status" value="1"/>
</dbReference>
<evidence type="ECO:0000256" key="2">
    <source>
        <dbReference type="ARBA" id="ARBA00011900"/>
    </source>
</evidence>
<keyword evidence="4 8" id="KW-0808">Transferase</keyword>
<evidence type="ECO:0000313" key="9">
    <source>
        <dbReference type="Proteomes" id="UP000192342"/>
    </source>
</evidence>
<dbReference type="Proteomes" id="UP000192342">
    <property type="component" value="Unassembled WGS sequence"/>
</dbReference>
<dbReference type="SUPFAM" id="SSF53335">
    <property type="entry name" value="S-adenosyl-L-methionine-dependent methyltransferases"/>
    <property type="match status" value="1"/>
</dbReference>
<keyword evidence="5" id="KW-0949">S-adenosyl-L-methionine</keyword>
<keyword evidence="9" id="KW-1185">Reference proteome</keyword>
<dbReference type="GO" id="GO:0009007">
    <property type="term" value="F:site-specific DNA-methyltransferase (adenine-specific) activity"/>
    <property type="evidence" value="ECO:0007669"/>
    <property type="project" value="UniProtKB-EC"/>
</dbReference>
<dbReference type="InterPro" id="IPR002295">
    <property type="entry name" value="N4/N6-MTase_EcoPI_Mod-like"/>
</dbReference>
<evidence type="ECO:0000259" key="7">
    <source>
        <dbReference type="Pfam" id="PF01555"/>
    </source>
</evidence>
<dbReference type="Pfam" id="PF01555">
    <property type="entry name" value="N6_N4_Mtase"/>
    <property type="match status" value="1"/>
</dbReference>
<evidence type="ECO:0000313" key="8">
    <source>
        <dbReference type="EMBL" id="ORE89259.1"/>
    </source>
</evidence>
<accession>A0A1Y1SJ88</accession>
<reference evidence="8 9" key="1">
    <citation type="submission" date="2013-04" db="EMBL/GenBank/DDBJ databases">
        <title>Oceanococcus atlanticus 22II-S10r2 Genome Sequencing.</title>
        <authorList>
            <person name="Lai Q."/>
            <person name="Li G."/>
            <person name="Shao Z."/>
        </authorList>
    </citation>
    <scope>NUCLEOTIDE SEQUENCE [LARGE SCALE GENOMIC DNA]</scope>
    <source>
        <strain evidence="8 9">22II-S10r2</strain>
    </source>
</reference>
<gene>
    <name evidence="8" type="ORF">ATO7_05250</name>
</gene>
<dbReference type="EC" id="2.1.1.72" evidence="2"/>
<dbReference type="GO" id="GO:0008170">
    <property type="term" value="F:N-methyltransferase activity"/>
    <property type="evidence" value="ECO:0007669"/>
    <property type="project" value="InterPro"/>
</dbReference>
<name>A0A1Y1SJ88_9GAMM</name>
<dbReference type="InterPro" id="IPR002941">
    <property type="entry name" value="DNA_methylase_N4/N6"/>
</dbReference>
<comment type="caution">
    <text evidence="8">The sequence shown here is derived from an EMBL/GenBank/DDBJ whole genome shotgun (WGS) entry which is preliminary data.</text>
</comment>
<comment type="similarity">
    <text evidence="1">Belongs to the N(4)/N(6)-methyltransferase family.</text>
</comment>
<dbReference type="RefSeq" id="WP_083560212.1">
    <property type="nucleotide sequence ID" value="NZ_AQQV01000001.1"/>
</dbReference>
<dbReference type="PRINTS" id="PR00506">
    <property type="entry name" value="D21N6MTFRASE"/>
</dbReference>
<evidence type="ECO:0000256" key="4">
    <source>
        <dbReference type="ARBA" id="ARBA00022679"/>
    </source>
</evidence>
<comment type="catalytic activity">
    <reaction evidence="6">
        <text>a 2'-deoxyadenosine in DNA + S-adenosyl-L-methionine = an N(6)-methyl-2'-deoxyadenosine in DNA + S-adenosyl-L-homocysteine + H(+)</text>
        <dbReference type="Rhea" id="RHEA:15197"/>
        <dbReference type="Rhea" id="RHEA-COMP:12418"/>
        <dbReference type="Rhea" id="RHEA-COMP:12419"/>
        <dbReference type="ChEBI" id="CHEBI:15378"/>
        <dbReference type="ChEBI" id="CHEBI:57856"/>
        <dbReference type="ChEBI" id="CHEBI:59789"/>
        <dbReference type="ChEBI" id="CHEBI:90615"/>
        <dbReference type="ChEBI" id="CHEBI:90616"/>
        <dbReference type="EC" id="2.1.1.72"/>
    </reaction>
</comment>
<organism evidence="8 9">
    <name type="scientific">Oceanococcus atlanticus</name>
    <dbReference type="NCBI Taxonomy" id="1317117"/>
    <lineage>
        <taxon>Bacteria</taxon>
        <taxon>Pseudomonadati</taxon>
        <taxon>Pseudomonadota</taxon>
        <taxon>Gammaproteobacteria</taxon>
        <taxon>Chromatiales</taxon>
        <taxon>Oceanococcaceae</taxon>
        <taxon>Oceanococcus</taxon>
    </lineage>
</organism>
<sequence>MDKLKMHSRDLTLENIAKIGELYPGCVTEGRDGETGRTRLVVDFERLKQELSDHIVDGDPERYRIDWPGKKEALVVANGPIAKTLRPSIPESEDFHNTKNLFIEGDNLEALKLLRETYLGKIRAIYIDPPYNTGSDFVYDDDFDQGSSEYLMKTLQKDDLGNRFLANLDSGGKFHSDWLSMMYPRLRVARSLLSRDGMIFISIDDNEVAPLRLICDEIFGKQNFIECFVWKKSYGGGPKEKYAVTQHEYVLMYAKSKEEFLPFSLPYDPKKVERYYKGKDEHFSIRGPYRLKPLEATKSMDARPNLVYDIQLADGEVVRPQRQWLWSKQRVEEGLKNNHVIVVRNNDRVTLNYKQYLRDEDGVERGEKAFSVIDEIYTQHGTADLSKHFPDQVLVQFPKPVLLIQRLIQIATSNSPDAIILDFFAGSGTTAEACFRLPENVRKHVKFILVQIPEETPEASPARKAGFANISQIAKERIRRSGREIAKSEAKGDFGFRVLKVDSSNMKDVFYQPDASNQQDLLEAVENVKEGRSAEDLLFQVLVDWGVDLTLPIRSETVQGKSVFFVDDNALVACFDSGVSEELVKELARHEPLRVVFRDNGFASDAVKINVEQIFRQLSPSTEVKSI</sequence>
<evidence type="ECO:0000256" key="6">
    <source>
        <dbReference type="ARBA" id="ARBA00047942"/>
    </source>
</evidence>
<dbReference type="InterPro" id="IPR029063">
    <property type="entry name" value="SAM-dependent_MTases_sf"/>
</dbReference>
<dbReference type="InterPro" id="IPR002052">
    <property type="entry name" value="DNA_methylase_N6_adenine_CS"/>
</dbReference>